<dbReference type="Pfam" id="PF21810">
    <property type="entry name" value="DUF6880"/>
    <property type="match status" value="1"/>
</dbReference>
<keyword evidence="2" id="KW-1185">Reference proteome</keyword>
<evidence type="ECO:0008006" key="3">
    <source>
        <dbReference type="Google" id="ProtNLM"/>
    </source>
</evidence>
<gene>
    <name evidence="1" type="ORF">ON753_00670</name>
</gene>
<protein>
    <recommendedName>
        <fullName evidence="3">Transposase</fullName>
    </recommendedName>
</protein>
<comment type="caution">
    <text evidence="1">The sequence shown here is derived from an EMBL/GenBank/DDBJ whole genome shotgun (WGS) entry which is preliminary data.</text>
</comment>
<dbReference type="Proteomes" id="UP001300261">
    <property type="component" value="Unassembled WGS sequence"/>
</dbReference>
<organism evidence="1 2">
    <name type="scientific">Roseibium salinum</name>
    <dbReference type="NCBI Taxonomy" id="1604349"/>
    <lineage>
        <taxon>Bacteria</taxon>
        <taxon>Pseudomonadati</taxon>
        <taxon>Pseudomonadota</taxon>
        <taxon>Alphaproteobacteria</taxon>
        <taxon>Hyphomicrobiales</taxon>
        <taxon>Stappiaceae</taxon>
        <taxon>Roseibium</taxon>
    </lineage>
</organism>
<reference evidence="1 2" key="1">
    <citation type="journal article" date="2016" name="Int. J. Syst. Evol. Microbiol.">
        <title>Labrenzia salina sp. nov., isolated from the rhizosphere of the halophyte Arthrocnemum macrostachyum.</title>
        <authorList>
            <person name="Camacho M."/>
            <person name="Redondo-Gomez S."/>
            <person name="Rodriguez-Llorente I."/>
            <person name="Rohde M."/>
            <person name="Sproer C."/>
            <person name="Schumann P."/>
            <person name="Klenk H.P."/>
            <person name="Montero-Calasanz M.D.C."/>
        </authorList>
    </citation>
    <scope>NUCLEOTIDE SEQUENCE [LARGE SCALE GENOMIC DNA]</scope>
    <source>
        <strain evidence="1 2">DSM 29163</strain>
    </source>
</reference>
<dbReference type="InterPro" id="IPR049245">
    <property type="entry name" value="DUF6880"/>
</dbReference>
<name>A0ABT3QVM7_9HYPH</name>
<evidence type="ECO:0000313" key="2">
    <source>
        <dbReference type="Proteomes" id="UP001300261"/>
    </source>
</evidence>
<sequence length="109" mass="12598">MRQSIAAARGDLDLLVALEAEKRQHMQDSLGIAAQLLEIGRAAEALDWVRKPGQRGRRDMSPVIRRCRVPPRRCEFKSLQRRLASGSHAVFQRKEHLIERKLKRGYTRK</sequence>
<proteinExistence type="predicted"/>
<dbReference type="EMBL" id="JAPEVI010000001">
    <property type="protein sequence ID" value="MCX2720923.1"/>
    <property type="molecule type" value="Genomic_DNA"/>
</dbReference>
<evidence type="ECO:0000313" key="1">
    <source>
        <dbReference type="EMBL" id="MCX2720923.1"/>
    </source>
</evidence>
<accession>A0ABT3QVM7</accession>